<evidence type="ECO:0000313" key="3">
    <source>
        <dbReference type="EMBL" id="KZM70803.1"/>
    </source>
</evidence>
<keyword evidence="4" id="KW-1185">Reference proteome</keyword>
<keyword evidence="3" id="KW-0645">Protease</keyword>
<evidence type="ECO:0000256" key="1">
    <source>
        <dbReference type="PROSITE-ProRule" id="PRU01251"/>
    </source>
</evidence>
<dbReference type="GO" id="GO:0008233">
    <property type="term" value="F:peptidase activity"/>
    <property type="evidence" value="ECO:0007669"/>
    <property type="project" value="UniProtKB-KW"/>
</dbReference>
<sequence>MFERFSKAARYAVVVAQEQARELRSPEIDIEHLLLGITMSPADDLRKALADNGVTAEKIREGLVRKRTDEPLGEEDAAALRSIGIDLDAVRDSLEATFGEDALDRAVPVPEGRRGRFGFGGGGMNFGHIPFTRGAKKVLELSLREALARGDNRLTAAHVTLAILRAPNPVTRDLLGGEDGIRTLRDAVHDLLDRAA</sequence>
<dbReference type="PROSITE" id="PS51903">
    <property type="entry name" value="CLP_R"/>
    <property type="match status" value="1"/>
</dbReference>
<evidence type="ECO:0000259" key="2">
    <source>
        <dbReference type="PROSITE" id="PS51903"/>
    </source>
</evidence>
<dbReference type="Proteomes" id="UP000076512">
    <property type="component" value="Unassembled WGS sequence"/>
</dbReference>
<organism evidence="3 4">
    <name type="scientific">Nocardia terpenica</name>
    <dbReference type="NCBI Taxonomy" id="455432"/>
    <lineage>
        <taxon>Bacteria</taxon>
        <taxon>Bacillati</taxon>
        <taxon>Actinomycetota</taxon>
        <taxon>Actinomycetes</taxon>
        <taxon>Mycobacteriales</taxon>
        <taxon>Nocardiaceae</taxon>
        <taxon>Nocardia</taxon>
    </lineage>
</organism>
<accession>A0A164JWY4</accession>
<feature type="domain" description="Clp R" evidence="2">
    <location>
        <begin position="2"/>
        <end position="196"/>
    </location>
</feature>
<reference evidence="3 4" key="1">
    <citation type="submission" date="2016-04" db="EMBL/GenBank/DDBJ databases">
        <authorList>
            <person name="Evans L.H."/>
            <person name="Alamgir A."/>
            <person name="Owens N."/>
            <person name="Weber N.D."/>
            <person name="Virtaneva K."/>
            <person name="Barbian K."/>
            <person name="Babar A."/>
            <person name="Rosenke K."/>
        </authorList>
    </citation>
    <scope>NUCLEOTIDE SEQUENCE [LARGE SCALE GENOMIC DNA]</scope>
    <source>
        <strain evidence="3 4">IFM 0406</strain>
    </source>
</reference>
<dbReference type="SUPFAM" id="SSF81923">
    <property type="entry name" value="Double Clp-N motif"/>
    <property type="match status" value="1"/>
</dbReference>
<dbReference type="PANTHER" id="PTHR47016:SF1">
    <property type="entry name" value="ATP-DEPENDENT CLP PROTEASE ATP-BINDING SUBUNIT CLPT1, CHLOROPLASTIC"/>
    <property type="match status" value="1"/>
</dbReference>
<dbReference type="OrthoDB" id="3628183at2"/>
<dbReference type="EMBL" id="LWGR01000013">
    <property type="protein sequence ID" value="KZM70803.1"/>
    <property type="molecule type" value="Genomic_DNA"/>
</dbReference>
<dbReference type="InterPro" id="IPR036628">
    <property type="entry name" value="Clp_N_dom_sf"/>
</dbReference>
<dbReference type="AlphaFoldDB" id="A0A164JWY4"/>
<dbReference type="Pfam" id="PF02861">
    <property type="entry name" value="Clp_N"/>
    <property type="match status" value="2"/>
</dbReference>
<dbReference type="GO" id="GO:0006508">
    <property type="term" value="P:proteolysis"/>
    <property type="evidence" value="ECO:0007669"/>
    <property type="project" value="UniProtKB-KW"/>
</dbReference>
<dbReference type="RefSeq" id="WP_067594432.1">
    <property type="nucleotide sequence ID" value="NZ_JABMCZ010000003.1"/>
</dbReference>
<dbReference type="Gene3D" id="1.10.1780.10">
    <property type="entry name" value="Clp, N-terminal domain"/>
    <property type="match status" value="2"/>
</dbReference>
<evidence type="ECO:0000313" key="4">
    <source>
        <dbReference type="Proteomes" id="UP000076512"/>
    </source>
</evidence>
<gene>
    <name evidence="3" type="ORF">AWN90_40340</name>
</gene>
<name>A0A164JWY4_9NOCA</name>
<keyword evidence="3" id="KW-0378">Hydrolase</keyword>
<dbReference type="STRING" id="455432.AWN90_40340"/>
<dbReference type="PANTHER" id="PTHR47016">
    <property type="entry name" value="ATP-DEPENDENT CLP PROTEASE ATP-BINDING SUBUNIT CLPT1, CHLOROPLASTIC"/>
    <property type="match status" value="1"/>
</dbReference>
<proteinExistence type="predicted"/>
<comment type="caution">
    <text evidence="3">The sequence shown here is derived from an EMBL/GenBank/DDBJ whole genome shotgun (WGS) entry which is preliminary data.</text>
</comment>
<dbReference type="InterPro" id="IPR004176">
    <property type="entry name" value="Clp_R_N"/>
</dbReference>
<protein>
    <submittedName>
        <fullName evidence="3">Clp protease</fullName>
    </submittedName>
</protein>
<keyword evidence="1" id="KW-0677">Repeat</keyword>
<dbReference type="InterPro" id="IPR044217">
    <property type="entry name" value="CLPT1/2"/>
</dbReference>